<evidence type="ECO:0000313" key="4">
    <source>
        <dbReference type="Proteomes" id="UP001320831"/>
    </source>
</evidence>
<dbReference type="InterPro" id="IPR045179">
    <property type="entry name" value="YgfZ/GcvT"/>
</dbReference>
<reference evidence="3 4" key="1">
    <citation type="submission" date="2022-09" db="EMBL/GenBank/DDBJ databases">
        <title>Chelativorans salina sp. nov., a novel slightly halophilic bacterium isolated from a saline lake sediment enrichment.</title>
        <authorList>
            <person name="Gao L."/>
            <person name="Fang B.-Z."/>
            <person name="Li W.-J."/>
        </authorList>
    </citation>
    <scope>NUCLEOTIDE SEQUENCE [LARGE SCALE GENOMIC DNA]</scope>
    <source>
        <strain evidence="3 4">EGI FJ00035</strain>
    </source>
</reference>
<dbReference type="Proteomes" id="UP001320831">
    <property type="component" value="Unassembled WGS sequence"/>
</dbReference>
<sequence length="283" mass="30425">MPTAQIADRAVLLVTGPDAEPLLQNVITPDLSALNEGEARPGTLLTPQGKILFDFLISRTGDGFRLDCRSDVAPDFLKRLMLYRLRAKAEISLEEQSPVHVSWQTDSPASWDKSTSVADHRFPETVVRHYGEDVKADAPEEEWHRLRVAHGVAESGSDYTLGDAFPHDILYDQNGGVGLRKGCFVGQEVVSRMQHRGTARRRLVIVHGDAPLPASRTDLTANGRALGALGTVCGNDGLAILRIDKAASARQAGTPILAGDIPVTLTVPAYAFTLDGGGEAETA</sequence>
<dbReference type="PANTHER" id="PTHR22602:SF0">
    <property type="entry name" value="TRANSFERASE CAF17, MITOCHONDRIAL-RELATED"/>
    <property type="match status" value="1"/>
</dbReference>
<comment type="caution">
    <text evidence="3">The sequence shown here is derived from an EMBL/GenBank/DDBJ whole genome shotgun (WGS) entry which is preliminary data.</text>
</comment>
<dbReference type="SUPFAM" id="SSF103025">
    <property type="entry name" value="Folate-binding domain"/>
    <property type="match status" value="1"/>
</dbReference>
<evidence type="ECO:0000313" key="3">
    <source>
        <dbReference type="EMBL" id="MCT7375977.1"/>
    </source>
</evidence>
<dbReference type="Gene3D" id="2.40.30.160">
    <property type="match status" value="1"/>
</dbReference>
<feature type="domain" description="CAF17 C-terminal" evidence="2">
    <location>
        <begin position="200"/>
        <end position="270"/>
    </location>
</feature>
<keyword evidence="1" id="KW-0809">Transit peptide</keyword>
<dbReference type="NCBIfam" id="TIGR03317">
    <property type="entry name" value="ygfZ_signature"/>
    <property type="match status" value="1"/>
</dbReference>
<dbReference type="Gene3D" id="3.30.1360.120">
    <property type="entry name" value="Probable tRNA modification gtpase trme, domain 1"/>
    <property type="match status" value="1"/>
</dbReference>
<evidence type="ECO:0000259" key="2">
    <source>
        <dbReference type="Pfam" id="PF25455"/>
    </source>
</evidence>
<dbReference type="InterPro" id="IPR027266">
    <property type="entry name" value="TrmE/GcvT-like"/>
</dbReference>
<dbReference type="Pfam" id="PF25455">
    <property type="entry name" value="Beta-barrel_CAF17_C"/>
    <property type="match status" value="1"/>
</dbReference>
<dbReference type="InterPro" id="IPR017703">
    <property type="entry name" value="YgfZ/GCV_T_CS"/>
</dbReference>
<protein>
    <submittedName>
        <fullName evidence="3">Folate-binding protein YgfZ</fullName>
    </submittedName>
</protein>
<gene>
    <name evidence="3" type="ORF">N5A92_13135</name>
</gene>
<evidence type="ECO:0000256" key="1">
    <source>
        <dbReference type="ARBA" id="ARBA00022946"/>
    </source>
</evidence>
<dbReference type="EMBL" id="JAOCZP010000003">
    <property type="protein sequence ID" value="MCT7375977.1"/>
    <property type="molecule type" value="Genomic_DNA"/>
</dbReference>
<dbReference type="RefSeq" id="WP_260903354.1">
    <property type="nucleotide sequence ID" value="NZ_JAOCZP010000003.1"/>
</dbReference>
<dbReference type="PANTHER" id="PTHR22602">
    <property type="entry name" value="TRANSFERASE CAF17, MITOCHONDRIAL-RELATED"/>
    <property type="match status" value="1"/>
</dbReference>
<accession>A0ABT2LNF6</accession>
<proteinExistence type="predicted"/>
<name>A0ABT2LNF6_9HYPH</name>
<keyword evidence="4" id="KW-1185">Reference proteome</keyword>
<organism evidence="3 4">
    <name type="scientific">Chelativorans salis</name>
    <dbReference type="NCBI Taxonomy" id="2978478"/>
    <lineage>
        <taxon>Bacteria</taxon>
        <taxon>Pseudomonadati</taxon>
        <taxon>Pseudomonadota</taxon>
        <taxon>Alphaproteobacteria</taxon>
        <taxon>Hyphomicrobiales</taxon>
        <taxon>Phyllobacteriaceae</taxon>
        <taxon>Chelativorans</taxon>
    </lineage>
</organism>
<dbReference type="InterPro" id="IPR057460">
    <property type="entry name" value="CAF17_C"/>
</dbReference>